<keyword evidence="1" id="KW-0472">Membrane</keyword>
<keyword evidence="3" id="KW-1185">Reference proteome</keyword>
<evidence type="ECO:0000313" key="2">
    <source>
        <dbReference type="EMBL" id="POG70371.1"/>
    </source>
</evidence>
<feature type="non-terminal residue" evidence="2">
    <location>
        <position position="59"/>
    </location>
</feature>
<proteinExistence type="predicted"/>
<protein>
    <submittedName>
        <fullName evidence="2">Uncharacterized protein</fullName>
    </submittedName>
</protein>
<keyword evidence="1" id="KW-1133">Transmembrane helix</keyword>
<comment type="caution">
    <text evidence="2">The sequence shown here is derived from an EMBL/GenBank/DDBJ whole genome shotgun (WGS) entry which is preliminary data.</text>
</comment>
<accession>A0A2P4PYA3</accession>
<dbReference type="AlphaFoldDB" id="A0A2P4PYA3"/>
<evidence type="ECO:0000313" key="3">
    <source>
        <dbReference type="Proteomes" id="UP000018888"/>
    </source>
</evidence>
<keyword evidence="1" id="KW-0812">Transmembrane</keyword>
<sequence>MRGNRDGEGFSFKIYVGGIGFFIIDIKFSSQSILMRGNRDGERFYFNVFIKIGVVVFFH</sequence>
<gene>
    <name evidence="2" type="ORF">GLOIN_2v1617465</name>
</gene>
<evidence type="ECO:0000256" key="1">
    <source>
        <dbReference type="SAM" id="Phobius"/>
    </source>
</evidence>
<reference evidence="2 3" key="1">
    <citation type="journal article" date="2013" name="Proc. Natl. Acad. Sci. U.S.A.">
        <title>Genome of an arbuscular mycorrhizal fungus provides insight into the oldest plant symbiosis.</title>
        <authorList>
            <person name="Tisserant E."/>
            <person name="Malbreil M."/>
            <person name="Kuo A."/>
            <person name="Kohler A."/>
            <person name="Symeonidi A."/>
            <person name="Balestrini R."/>
            <person name="Charron P."/>
            <person name="Duensing N."/>
            <person name="Frei Dit Frey N."/>
            <person name="Gianinazzi-Pearson V."/>
            <person name="Gilbert L.B."/>
            <person name="Handa Y."/>
            <person name="Herr J.R."/>
            <person name="Hijri M."/>
            <person name="Koul R."/>
            <person name="Kawaguchi M."/>
            <person name="Krajinski F."/>
            <person name="Lammers P.J."/>
            <person name="Masclaux F.G."/>
            <person name="Murat C."/>
            <person name="Morin E."/>
            <person name="Ndikumana S."/>
            <person name="Pagni M."/>
            <person name="Petitpierre D."/>
            <person name="Requena N."/>
            <person name="Rosikiewicz P."/>
            <person name="Riley R."/>
            <person name="Saito K."/>
            <person name="San Clemente H."/>
            <person name="Shapiro H."/>
            <person name="van Tuinen D."/>
            <person name="Becard G."/>
            <person name="Bonfante P."/>
            <person name="Paszkowski U."/>
            <person name="Shachar-Hill Y.Y."/>
            <person name="Tuskan G.A."/>
            <person name="Young P.W."/>
            <person name="Sanders I.R."/>
            <person name="Henrissat B."/>
            <person name="Rensing S.A."/>
            <person name="Grigoriev I.V."/>
            <person name="Corradi N."/>
            <person name="Roux C."/>
            <person name="Martin F."/>
        </authorList>
    </citation>
    <scope>NUCLEOTIDE SEQUENCE [LARGE SCALE GENOMIC DNA]</scope>
    <source>
        <strain evidence="2 3">DAOM 197198</strain>
    </source>
</reference>
<dbReference type="EMBL" id="AUPC02000122">
    <property type="protein sequence ID" value="POG70371.1"/>
    <property type="molecule type" value="Genomic_DNA"/>
</dbReference>
<feature type="transmembrane region" description="Helical" evidence="1">
    <location>
        <begin position="12"/>
        <end position="29"/>
    </location>
</feature>
<organism evidence="2 3">
    <name type="scientific">Rhizophagus irregularis (strain DAOM 181602 / DAOM 197198 / MUCL 43194)</name>
    <name type="common">Arbuscular mycorrhizal fungus</name>
    <name type="synonym">Glomus intraradices</name>
    <dbReference type="NCBI Taxonomy" id="747089"/>
    <lineage>
        <taxon>Eukaryota</taxon>
        <taxon>Fungi</taxon>
        <taxon>Fungi incertae sedis</taxon>
        <taxon>Mucoromycota</taxon>
        <taxon>Glomeromycotina</taxon>
        <taxon>Glomeromycetes</taxon>
        <taxon>Glomerales</taxon>
        <taxon>Glomeraceae</taxon>
        <taxon>Rhizophagus</taxon>
    </lineage>
</organism>
<reference evidence="2 3" key="2">
    <citation type="journal article" date="2018" name="New Phytol.">
        <title>High intraspecific genome diversity in the model arbuscular mycorrhizal symbiont Rhizophagus irregularis.</title>
        <authorList>
            <person name="Chen E.C.H."/>
            <person name="Morin E."/>
            <person name="Beaudet D."/>
            <person name="Noel J."/>
            <person name="Yildirir G."/>
            <person name="Ndikumana S."/>
            <person name="Charron P."/>
            <person name="St-Onge C."/>
            <person name="Giorgi J."/>
            <person name="Kruger M."/>
            <person name="Marton T."/>
            <person name="Ropars J."/>
            <person name="Grigoriev I.V."/>
            <person name="Hainaut M."/>
            <person name="Henrissat B."/>
            <person name="Roux C."/>
            <person name="Martin F."/>
            <person name="Corradi N."/>
        </authorList>
    </citation>
    <scope>NUCLEOTIDE SEQUENCE [LARGE SCALE GENOMIC DNA]</scope>
    <source>
        <strain evidence="2 3">DAOM 197198</strain>
    </source>
</reference>
<name>A0A2P4PYA3_RHIID</name>
<dbReference type="Proteomes" id="UP000018888">
    <property type="component" value="Unassembled WGS sequence"/>
</dbReference>